<evidence type="ECO:0000256" key="4">
    <source>
        <dbReference type="ARBA" id="ARBA00022989"/>
    </source>
</evidence>
<evidence type="ECO:0000313" key="7">
    <source>
        <dbReference type="EMBL" id="OSX72139.1"/>
    </source>
</evidence>
<proteinExistence type="inferred from homology"/>
<dbReference type="PANTHER" id="PTHR11266:SF17">
    <property type="entry name" value="PROTEIN MPV17"/>
    <property type="match status" value="1"/>
</dbReference>
<accession>A0A1X6NU45</accession>
<comment type="subcellular location">
    <subcellularLocation>
        <location evidence="1">Membrane</location>
        <topology evidence="1">Multi-pass membrane protein</topology>
    </subcellularLocation>
</comment>
<name>A0A1X6NU45_PORUM</name>
<organism evidence="7 8">
    <name type="scientific">Porphyra umbilicalis</name>
    <name type="common">Purple laver</name>
    <name type="synonym">Red alga</name>
    <dbReference type="NCBI Taxonomy" id="2786"/>
    <lineage>
        <taxon>Eukaryota</taxon>
        <taxon>Rhodophyta</taxon>
        <taxon>Bangiophyceae</taxon>
        <taxon>Bangiales</taxon>
        <taxon>Bangiaceae</taxon>
        <taxon>Porphyra</taxon>
    </lineage>
</organism>
<dbReference type="OrthoDB" id="430207at2759"/>
<dbReference type="GO" id="GO:0005737">
    <property type="term" value="C:cytoplasm"/>
    <property type="evidence" value="ECO:0007669"/>
    <property type="project" value="TreeGrafter"/>
</dbReference>
<keyword evidence="3" id="KW-0812">Transmembrane</keyword>
<keyword evidence="5" id="KW-0472">Membrane</keyword>
<reference evidence="7 8" key="1">
    <citation type="submission" date="2017-03" db="EMBL/GenBank/DDBJ databases">
        <title>WGS assembly of Porphyra umbilicalis.</title>
        <authorList>
            <person name="Brawley S.H."/>
            <person name="Blouin N.A."/>
            <person name="Ficko-Blean E."/>
            <person name="Wheeler G.L."/>
            <person name="Lohr M."/>
            <person name="Goodson H.V."/>
            <person name="Jenkins J.W."/>
            <person name="Blaby-Haas C.E."/>
            <person name="Helliwell K.E."/>
            <person name="Chan C."/>
            <person name="Marriage T."/>
            <person name="Bhattacharya D."/>
            <person name="Klein A.S."/>
            <person name="Badis Y."/>
            <person name="Brodie J."/>
            <person name="Cao Y."/>
            <person name="Collen J."/>
            <person name="Dittami S.M."/>
            <person name="Gachon C.M."/>
            <person name="Green B.R."/>
            <person name="Karpowicz S."/>
            <person name="Kim J.W."/>
            <person name="Kudahl U."/>
            <person name="Lin S."/>
            <person name="Michel G."/>
            <person name="Mittag M."/>
            <person name="Olson B.J."/>
            <person name="Pangilinan J."/>
            <person name="Peng Y."/>
            <person name="Qiu H."/>
            <person name="Shu S."/>
            <person name="Singer J.T."/>
            <person name="Smith A.G."/>
            <person name="Sprecher B.N."/>
            <person name="Wagner V."/>
            <person name="Wang W."/>
            <person name="Wang Z.-Y."/>
            <person name="Yan J."/>
            <person name="Yarish C."/>
            <person name="Zoeuner-Riek S."/>
            <person name="Zhuang Y."/>
            <person name="Zou Y."/>
            <person name="Lindquist E.A."/>
            <person name="Grimwood J."/>
            <person name="Barry K."/>
            <person name="Rokhsar D.S."/>
            <person name="Schmutz J."/>
            <person name="Stiller J.W."/>
            <person name="Grossman A.R."/>
            <person name="Prochnik S.E."/>
        </authorList>
    </citation>
    <scope>NUCLEOTIDE SEQUENCE [LARGE SCALE GENOMIC DNA]</scope>
    <source>
        <strain evidence="7">4086291</strain>
    </source>
</reference>
<evidence type="ECO:0000256" key="5">
    <source>
        <dbReference type="ARBA" id="ARBA00023136"/>
    </source>
</evidence>
<evidence type="ECO:0000256" key="1">
    <source>
        <dbReference type="ARBA" id="ARBA00004141"/>
    </source>
</evidence>
<protein>
    <submittedName>
        <fullName evidence="7">Uncharacterized protein</fullName>
    </submittedName>
</protein>
<gene>
    <name evidence="7" type="ORF">BU14_0463s0002</name>
</gene>
<dbReference type="EMBL" id="KV919080">
    <property type="protein sequence ID" value="OSX72139.1"/>
    <property type="molecule type" value="Genomic_DNA"/>
</dbReference>
<dbReference type="PANTHER" id="PTHR11266">
    <property type="entry name" value="PEROXISOMAL MEMBRANE PROTEIN 2, PXMP2 MPV17"/>
    <property type="match status" value="1"/>
</dbReference>
<keyword evidence="4" id="KW-1133">Transmembrane helix</keyword>
<dbReference type="AlphaFoldDB" id="A0A1X6NU45"/>
<keyword evidence="8" id="KW-1185">Reference proteome</keyword>
<dbReference type="GO" id="GO:0016020">
    <property type="term" value="C:membrane"/>
    <property type="evidence" value="ECO:0007669"/>
    <property type="project" value="UniProtKB-SubCell"/>
</dbReference>
<comment type="similarity">
    <text evidence="2 6">Belongs to the peroxisomal membrane protein PXMP2/4 family.</text>
</comment>
<evidence type="ECO:0000256" key="3">
    <source>
        <dbReference type="ARBA" id="ARBA00022692"/>
    </source>
</evidence>
<dbReference type="Pfam" id="PF04117">
    <property type="entry name" value="Mpv17_PMP22"/>
    <property type="match status" value="1"/>
</dbReference>
<evidence type="ECO:0000256" key="2">
    <source>
        <dbReference type="ARBA" id="ARBA00006824"/>
    </source>
</evidence>
<sequence length="190" mass="20891">MSGIWAKYNLRLAEKPLQTKTLTSLTGFLLGDLVAQAPSISAGGQWDAWRTAKMGSFGVLLHGPIGHYWYGFLDRTIMTKAPTSALAVASKTAIDQVLWAPIFTSGFFAYMKTADGKTSEIPAEIQGKLWDTMKVNWMTWIPAHIVNFAFVPSSQRILYINTIQIGYNAFLSTQQAKAKPVDDGLASITK</sequence>
<evidence type="ECO:0000256" key="6">
    <source>
        <dbReference type="RuleBase" id="RU363053"/>
    </source>
</evidence>
<dbReference type="InterPro" id="IPR007248">
    <property type="entry name" value="Mpv17_PMP22"/>
</dbReference>
<dbReference type="Proteomes" id="UP000218209">
    <property type="component" value="Unassembled WGS sequence"/>
</dbReference>
<evidence type="ECO:0000313" key="8">
    <source>
        <dbReference type="Proteomes" id="UP000218209"/>
    </source>
</evidence>